<evidence type="ECO:0000259" key="12">
    <source>
        <dbReference type="PROSITE" id="PS50885"/>
    </source>
</evidence>
<dbReference type="SMART" id="SM00388">
    <property type="entry name" value="HisKA"/>
    <property type="match status" value="1"/>
</dbReference>
<comment type="subcellular location">
    <subcellularLocation>
        <location evidence="2">Membrane</location>
    </subcellularLocation>
</comment>
<keyword evidence="14" id="KW-1185">Reference proteome</keyword>
<keyword evidence="6" id="KW-0547">Nucleotide-binding</keyword>
<evidence type="ECO:0000256" key="2">
    <source>
        <dbReference type="ARBA" id="ARBA00004370"/>
    </source>
</evidence>
<sequence>MGLRQPFGLYNIRTALLAFVLAPFLLIMITTAGFSLRQLEQTAETDMEEEIELIARSIRRPLSYALENGHEETLRRTVTSAGDIGRVYGVYVYDEQGNRITAQGPSNVQVQDIEAASLASRGSEQSAFEEIGGEAVFSYFMPLTDSGGRIHGLLQVTRRGSDFVQQIRAFRTRAISILAGSALLVLILVWIGYQRAIGRHIQSMGSGMATVASGRRDHRLDTEGPTELRFLSEGINRMLDSIVASEREITTRREREYQLKHQLHQAEKLAAIGRFAAGVAHELGTPLSVADGKAQRALRRATPEDAKTLQDIRQQLQRMERIIRQLMDFARPVTPEHREVRLTDLMQSSLQQVEEERRKQVVDIQVQASEAPCPALNADRLRLEQALINLLRNAVQATPNGLVRLSWHCTADAVQLVVEDNGPGIDPSIREQLLEPFVTTKPVGVGTGLGLAVVNAVVTEHGGRIDIGTSELGGARFDLTIPFQPPADSPSALNAPEVTPNA</sequence>
<dbReference type="CDD" id="cd00082">
    <property type="entry name" value="HisKA"/>
    <property type="match status" value="1"/>
</dbReference>
<evidence type="ECO:0000313" key="14">
    <source>
        <dbReference type="Proteomes" id="UP000273643"/>
    </source>
</evidence>
<dbReference type="Pfam" id="PF02518">
    <property type="entry name" value="HATPase_c"/>
    <property type="match status" value="1"/>
</dbReference>
<dbReference type="CDD" id="cd06225">
    <property type="entry name" value="HAMP"/>
    <property type="match status" value="1"/>
</dbReference>
<dbReference type="PROSITE" id="PS50885">
    <property type="entry name" value="HAMP"/>
    <property type="match status" value="1"/>
</dbReference>
<evidence type="ECO:0000256" key="10">
    <source>
        <dbReference type="SAM" id="Phobius"/>
    </source>
</evidence>
<evidence type="ECO:0000256" key="1">
    <source>
        <dbReference type="ARBA" id="ARBA00000085"/>
    </source>
</evidence>
<dbReference type="PANTHER" id="PTHR43065">
    <property type="entry name" value="SENSOR HISTIDINE KINASE"/>
    <property type="match status" value="1"/>
</dbReference>
<feature type="domain" description="Histidine kinase" evidence="11">
    <location>
        <begin position="278"/>
        <end position="485"/>
    </location>
</feature>
<dbReference type="OrthoDB" id="1931120at2"/>
<dbReference type="Pfam" id="PF00512">
    <property type="entry name" value="HisKA"/>
    <property type="match status" value="1"/>
</dbReference>
<dbReference type="Gene3D" id="6.10.340.10">
    <property type="match status" value="1"/>
</dbReference>
<evidence type="ECO:0000256" key="6">
    <source>
        <dbReference type="ARBA" id="ARBA00022741"/>
    </source>
</evidence>
<dbReference type="SUPFAM" id="SSF55874">
    <property type="entry name" value="ATPase domain of HSP90 chaperone/DNA topoisomerase II/histidine kinase"/>
    <property type="match status" value="1"/>
</dbReference>
<dbReference type="Proteomes" id="UP000273643">
    <property type="component" value="Unassembled WGS sequence"/>
</dbReference>
<evidence type="ECO:0000256" key="4">
    <source>
        <dbReference type="ARBA" id="ARBA00022553"/>
    </source>
</evidence>
<feature type="transmembrane region" description="Helical" evidence="10">
    <location>
        <begin position="12"/>
        <end position="34"/>
    </location>
</feature>
<dbReference type="PANTHER" id="PTHR43065:SF10">
    <property type="entry name" value="PEROXIDE STRESS-ACTIVATED HISTIDINE KINASE MAK3"/>
    <property type="match status" value="1"/>
</dbReference>
<dbReference type="GO" id="GO:0016020">
    <property type="term" value="C:membrane"/>
    <property type="evidence" value="ECO:0007669"/>
    <property type="project" value="UniProtKB-SubCell"/>
</dbReference>
<keyword evidence="7" id="KW-0418">Kinase</keyword>
<dbReference type="Pfam" id="PF00672">
    <property type="entry name" value="HAMP"/>
    <property type="match status" value="1"/>
</dbReference>
<keyword evidence="10" id="KW-0472">Membrane</keyword>
<proteinExistence type="predicted"/>
<dbReference type="RefSeq" id="WP_123638457.1">
    <property type="nucleotide sequence ID" value="NZ_RJUK01000001.1"/>
</dbReference>
<dbReference type="SMART" id="SM00387">
    <property type="entry name" value="HATPase_c"/>
    <property type="match status" value="1"/>
</dbReference>
<evidence type="ECO:0000256" key="3">
    <source>
        <dbReference type="ARBA" id="ARBA00012438"/>
    </source>
</evidence>
<evidence type="ECO:0000256" key="8">
    <source>
        <dbReference type="ARBA" id="ARBA00022840"/>
    </source>
</evidence>
<dbReference type="InterPro" id="IPR003660">
    <property type="entry name" value="HAMP_dom"/>
</dbReference>
<evidence type="ECO:0000313" key="13">
    <source>
        <dbReference type="EMBL" id="ROQ21470.1"/>
    </source>
</evidence>
<keyword evidence="4" id="KW-0597">Phosphoprotein</keyword>
<name>A0A3N1P428_9GAMM</name>
<dbReference type="SUPFAM" id="SSF47384">
    <property type="entry name" value="Homodimeric domain of signal transducing histidine kinase"/>
    <property type="match status" value="1"/>
</dbReference>
<organism evidence="13 14">
    <name type="scientific">Marinimicrobium koreense</name>
    <dbReference type="NCBI Taxonomy" id="306545"/>
    <lineage>
        <taxon>Bacteria</taxon>
        <taxon>Pseudomonadati</taxon>
        <taxon>Pseudomonadota</taxon>
        <taxon>Gammaproteobacteria</taxon>
        <taxon>Cellvibrionales</taxon>
        <taxon>Cellvibrionaceae</taxon>
        <taxon>Marinimicrobium</taxon>
    </lineage>
</organism>
<comment type="catalytic activity">
    <reaction evidence="1">
        <text>ATP + protein L-histidine = ADP + protein N-phospho-L-histidine.</text>
        <dbReference type="EC" id="2.7.13.3"/>
    </reaction>
</comment>
<accession>A0A3N1P428</accession>
<keyword evidence="5" id="KW-0808">Transferase</keyword>
<dbReference type="InterPro" id="IPR004358">
    <property type="entry name" value="Sig_transdc_His_kin-like_C"/>
</dbReference>
<evidence type="ECO:0000256" key="5">
    <source>
        <dbReference type="ARBA" id="ARBA00022679"/>
    </source>
</evidence>
<dbReference type="Gene3D" id="1.10.287.130">
    <property type="match status" value="1"/>
</dbReference>
<keyword evidence="9" id="KW-0902">Two-component regulatory system</keyword>
<dbReference type="PROSITE" id="PS50109">
    <property type="entry name" value="HIS_KIN"/>
    <property type="match status" value="1"/>
</dbReference>
<dbReference type="Gene3D" id="3.30.565.10">
    <property type="entry name" value="Histidine kinase-like ATPase, C-terminal domain"/>
    <property type="match status" value="1"/>
</dbReference>
<dbReference type="InterPro" id="IPR003594">
    <property type="entry name" value="HATPase_dom"/>
</dbReference>
<dbReference type="SMART" id="SM00304">
    <property type="entry name" value="HAMP"/>
    <property type="match status" value="1"/>
</dbReference>
<protein>
    <recommendedName>
        <fullName evidence="3">histidine kinase</fullName>
        <ecNumber evidence="3">2.7.13.3</ecNumber>
    </recommendedName>
</protein>
<evidence type="ECO:0000256" key="7">
    <source>
        <dbReference type="ARBA" id="ARBA00022777"/>
    </source>
</evidence>
<evidence type="ECO:0000256" key="9">
    <source>
        <dbReference type="ARBA" id="ARBA00023012"/>
    </source>
</evidence>
<comment type="caution">
    <text evidence="13">The sequence shown here is derived from an EMBL/GenBank/DDBJ whole genome shotgun (WGS) entry which is preliminary data.</text>
</comment>
<dbReference type="Gene3D" id="3.30.450.290">
    <property type="match status" value="1"/>
</dbReference>
<dbReference type="InterPro" id="IPR003661">
    <property type="entry name" value="HisK_dim/P_dom"/>
</dbReference>
<evidence type="ECO:0000259" key="11">
    <source>
        <dbReference type="PROSITE" id="PS50109"/>
    </source>
</evidence>
<gene>
    <name evidence="13" type="ORF">EDC38_2094</name>
</gene>
<keyword evidence="8" id="KW-0067">ATP-binding</keyword>
<dbReference type="GO" id="GO:0005524">
    <property type="term" value="F:ATP binding"/>
    <property type="evidence" value="ECO:0007669"/>
    <property type="project" value="UniProtKB-KW"/>
</dbReference>
<dbReference type="CDD" id="cd00075">
    <property type="entry name" value="HATPase"/>
    <property type="match status" value="1"/>
</dbReference>
<dbReference type="GO" id="GO:0000155">
    <property type="term" value="F:phosphorelay sensor kinase activity"/>
    <property type="evidence" value="ECO:0007669"/>
    <property type="project" value="InterPro"/>
</dbReference>
<reference evidence="13 14" key="1">
    <citation type="submission" date="2018-11" db="EMBL/GenBank/DDBJ databases">
        <title>Genomic Encyclopedia of Type Strains, Phase IV (KMG-IV): sequencing the most valuable type-strain genomes for metagenomic binning, comparative biology and taxonomic classification.</title>
        <authorList>
            <person name="Goeker M."/>
        </authorList>
    </citation>
    <scope>NUCLEOTIDE SEQUENCE [LARGE SCALE GENOMIC DNA]</scope>
    <source>
        <strain evidence="13 14">DSM 16974</strain>
    </source>
</reference>
<dbReference type="AlphaFoldDB" id="A0A3N1P428"/>
<keyword evidence="10" id="KW-0812">Transmembrane</keyword>
<feature type="domain" description="HAMP" evidence="12">
    <location>
        <begin position="195"/>
        <end position="247"/>
    </location>
</feature>
<dbReference type="EC" id="2.7.13.3" evidence="3"/>
<dbReference type="InterPro" id="IPR036097">
    <property type="entry name" value="HisK_dim/P_sf"/>
</dbReference>
<feature type="transmembrane region" description="Helical" evidence="10">
    <location>
        <begin position="174"/>
        <end position="193"/>
    </location>
</feature>
<dbReference type="InterPro" id="IPR005467">
    <property type="entry name" value="His_kinase_dom"/>
</dbReference>
<dbReference type="InterPro" id="IPR036890">
    <property type="entry name" value="HATPase_C_sf"/>
</dbReference>
<dbReference type="EMBL" id="RJUK01000001">
    <property type="protein sequence ID" value="ROQ21470.1"/>
    <property type="molecule type" value="Genomic_DNA"/>
</dbReference>
<keyword evidence="10" id="KW-1133">Transmembrane helix</keyword>
<dbReference type="PRINTS" id="PR00344">
    <property type="entry name" value="BCTRLSENSOR"/>
</dbReference>